<sequence>MGKQSNHFVEALTALWGIRKARNLKVNNLIMEGDYHNIINNLSGTQKLNRTIIDFINEANKICNDINFIIQHVYKEGNSDIDTLDNV</sequence>
<dbReference type="GO" id="GO:0004523">
    <property type="term" value="F:RNA-DNA hybrid ribonuclease activity"/>
    <property type="evidence" value="ECO:0007669"/>
    <property type="project" value="InterPro"/>
</dbReference>
<reference evidence="2 3" key="1">
    <citation type="journal article" date="2021" name="Nat. Plants">
        <title>The Taxus genome provides insights into paclitaxel biosynthesis.</title>
        <authorList>
            <person name="Xiong X."/>
            <person name="Gou J."/>
            <person name="Liao Q."/>
            <person name="Li Y."/>
            <person name="Zhou Q."/>
            <person name="Bi G."/>
            <person name="Li C."/>
            <person name="Du R."/>
            <person name="Wang X."/>
            <person name="Sun T."/>
            <person name="Guo L."/>
            <person name="Liang H."/>
            <person name="Lu P."/>
            <person name="Wu Y."/>
            <person name="Zhang Z."/>
            <person name="Ro D.K."/>
            <person name="Shang Y."/>
            <person name="Huang S."/>
            <person name="Yan J."/>
        </authorList>
    </citation>
    <scope>NUCLEOTIDE SEQUENCE [LARGE SCALE GENOMIC DNA]</scope>
    <source>
        <strain evidence="2">Ta-2019</strain>
    </source>
</reference>
<dbReference type="InterPro" id="IPR002156">
    <property type="entry name" value="RNaseH_domain"/>
</dbReference>
<dbReference type="SUPFAM" id="SSF53098">
    <property type="entry name" value="Ribonuclease H-like"/>
    <property type="match status" value="1"/>
</dbReference>
<proteinExistence type="predicted"/>
<feature type="non-terminal residue" evidence="2">
    <location>
        <position position="87"/>
    </location>
</feature>
<evidence type="ECO:0000313" key="2">
    <source>
        <dbReference type="EMBL" id="KAH9304611.1"/>
    </source>
</evidence>
<evidence type="ECO:0000313" key="3">
    <source>
        <dbReference type="Proteomes" id="UP000824469"/>
    </source>
</evidence>
<protein>
    <recommendedName>
        <fullName evidence="1">RNase H type-1 domain-containing protein</fullName>
    </recommendedName>
</protein>
<dbReference type="AlphaFoldDB" id="A0AA38CMV9"/>
<dbReference type="Pfam" id="PF13456">
    <property type="entry name" value="RVT_3"/>
    <property type="match status" value="1"/>
</dbReference>
<gene>
    <name evidence="2" type="ORF">KI387_009015</name>
</gene>
<keyword evidence="3" id="KW-1185">Reference proteome</keyword>
<dbReference type="GO" id="GO:0003676">
    <property type="term" value="F:nucleic acid binding"/>
    <property type="evidence" value="ECO:0007669"/>
    <property type="project" value="InterPro"/>
</dbReference>
<feature type="domain" description="RNase H type-1" evidence="1">
    <location>
        <begin position="3"/>
        <end position="84"/>
    </location>
</feature>
<accession>A0AA38CMV9</accession>
<dbReference type="EMBL" id="JAHRHJ020000008">
    <property type="protein sequence ID" value="KAH9304611.1"/>
    <property type="molecule type" value="Genomic_DNA"/>
</dbReference>
<dbReference type="Gene3D" id="3.30.420.10">
    <property type="entry name" value="Ribonuclease H-like superfamily/Ribonuclease H"/>
    <property type="match status" value="1"/>
</dbReference>
<dbReference type="Proteomes" id="UP000824469">
    <property type="component" value="Unassembled WGS sequence"/>
</dbReference>
<evidence type="ECO:0000259" key="1">
    <source>
        <dbReference type="Pfam" id="PF13456"/>
    </source>
</evidence>
<organism evidence="2 3">
    <name type="scientific">Taxus chinensis</name>
    <name type="common">Chinese yew</name>
    <name type="synonym">Taxus wallichiana var. chinensis</name>
    <dbReference type="NCBI Taxonomy" id="29808"/>
    <lineage>
        <taxon>Eukaryota</taxon>
        <taxon>Viridiplantae</taxon>
        <taxon>Streptophyta</taxon>
        <taxon>Embryophyta</taxon>
        <taxon>Tracheophyta</taxon>
        <taxon>Spermatophyta</taxon>
        <taxon>Pinopsida</taxon>
        <taxon>Pinidae</taxon>
        <taxon>Conifers II</taxon>
        <taxon>Cupressales</taxon>
        <taxon>Taxaceae</taxon>
        <taxon>Taxus</taxon>
    </lineage>
</organism>
<dbReference type="InterPro" id="IPR036397">
    <property type="entry name" value="RNaseH_sf"/>
</dbReference>
<comment type="caution">
    <text evidence="2">The sequence shown here is derived from an EMBL/GenBank/DDBJ whole genome shotgun (WGS) entry which is preliminary data.</text>
</comment>
<dbReference type="InterPro" id="IPR012337">
    <property type="entry name" value="RNaseH-like_sf"/>
</dbReference>
<name>A0AA38CMV9_TAXCH</name>